<dbReference type="SUPFAM" id="SSF50891">
    <property type="entry name" value="Cyclophilin-like"/>
    <property type="match status" value="1"/>
</dbReference>
<keyword evidence="8" id="KW-1185">Reference proteome</keyword>
<keyword evidence="5" id="KW-0732">Signal</keyword>
<dbReference type="Proteomes" id="UP001501243">
    <property type="component" value="Unassembled WGS sequence"/>
</dbReference>
<dbReference type="PANTHER" id="PTHR45625:SF4">
    <property type="entry name" value="PEPTIDYLPROLYL ISOMERASE DOMAIN AND WD REPEAT-CONTAINING PROTEIN 1"/>
    <property type="match status" value="1"/>
</dbReference>
<evidence type="ECO:0000256" key="4">
    <source>
        <dbReference type="SAM" id="MobiDB-lite"/>
    </source>
</evidence>
<feature type="signal peptide" evidence="5">
    <location>
        <begin position="1"/>
        <end position="19"/>
    </location>
</feature>
<organism evidence="7 8">
    <name type="scientific">Hymenobacter ginsengisoli</name>
    <dbReference type="NCBI Taxonomy" id="1051626"/>
    <lineage>
        <taxon>Bacteria</taxon>
        <taxon>Pseudomonadati</taxon>
        <taxon>Bacteroidota</taxon>
        <taxon>Cytophagia</taxon>
        <taxon>Cytophagales</taxon>
        <taxon>Hymenobacteraceae</taxon>
        <taxon>Hymenobacter</taxon>
    </lineage>
</organism>
<dbReference type="Pfam" id="PF00160">
    <property type="entry name" value="Pro_isomerase"/>
    <property type="match status" value="1"/>
</dbReference>
<dbReference type="EC" id="5.2.1.8" evidence="1"/>
<feature type="region of interest" description="Disordered" evidence="4">
    <location>
        <begin position="24"/>
        <end position="44"/>
    </location>
</feature>
<evidence type="ECO:0000256" key="3">
    <source>
        <dbReference type="ARBA" id="ARBA00023235"/>
    </source>
</evidence>
<dbReference type="InterPro" id="IPR029000">
    <property type="entry name" value="Cyclophilin-like_dom_sf"/>
</dbReference>
<dbReference type="InterPro" id="IPR002130">
    <property type="entry name" value="Cyclophilin-type_PPIase_dom"/>
</dbReference>
<comment type="caution">
    <text evidence="7">The sequence shown here is derived from an EMBL/GenBank/DDBJ whole genome shotgun (WGS) entry which is preliminary data.</text>
</comment>
<protein>
    <recommendedName>
        <fullName evidence="1">peptidylprolyl isomerase</fullName>
        <ecNumber evidence="1">5.2.1.8</ecNumber>
    </recommendedName>
</protein>
<reference evidence="8" key="1">
    <citation type="journal article" date="2019" name="Int. J. Syst. Evol. Microbiol.">
        <title>The Global Catalogue of Microorganisms (GCM) 10K type strain sequencing project: providing services to taxonomists for standard genome sequencing and annotation.</title>
        <authorList>
            <consortium name="The Broad Institute Genomics Platform"/>
            <consortium name="The Broad Institute Genome Sequencing Center for Infectious Disease"/>
            <person name="Wu L."/>
            <person name="Ma J."/>
        </authorList>
    </citation>
    <scope>NUCLEOTIDE SEQUENCE [LARGE SCALE GENOMIC DNA]</scope>
    <source>
        <strain evidence="8">JCM 17841</strain>
    </source>
</reference>
<keyword evidence="2" id="KW-0697">Rotamase</keyword>
<dbReference type="InterPro" id="IPR044666">
    <property type="entry name" value="Cyclophilin_A-like"/>
</dbReference>
<keyword evidence="3" id="KW-0413">Isomerase</keyword>
<evidence type="ECO:0000259" key="6">
    <source>
        <dbReference type="PROSITE" id="PS50072"/>
    </source>
</evidence>
<dbReference type="EMBL" id="BAABGQ010000008">
    <property type="protein sequence ID" value="GAA4505332.1"/>
    <property type="molecule type" value="Genomic_DNA"/>
</dbReference>
<feature type="domain" description="PPIase cyclophilin-type" evidence="6">
    <location>
        <begin position="75"/>
        <end position="243"/>
    </location>
</feature>
<dbReference type="PANTHER" id="PTHR45625">
    <property type="entry name" value="PEPTIDYL-PROLYL CIS-TRANS ISOMERASE-RELATED"/>
    <property type="match status" value="1"/>
</dbReference>
<dbReference type="PROSITE" id="PS50072">
    <property type="entry name" value="CSA_PPIASE_2"/>
    <property type="match status" value="1"/>
</dbReference>
<feature type="compositionally biased region" description="Pro residues" evidence="4">
    <location>
        <begin position="30"/>
        <end position="41"/>
    </location>
</feature>
<dbReference type="PROSITE" id="PS51257">
    <property type="entry name" value="PROKAR_LIPOPROTEIN"/>
    <property type="match status" value="1"/>
</dbReference>
<feature type="chain" id="PRO_5046061028" description="peptidylprolyl isomerase" evidence="5">
    <location>
        <begin position="20"/>
        <end position="251"/>
    </location>
</feature>
<proteinExistence type="predicted"/>
<accession>A0ABP8QKV3</accession>
<evidence type="ECO:0000313" key="8">
    <source>
        <dbReference type="Proteomes" id="UP001501243"/>
    </source>
</evidence>
<sequence length="251" mass="27004">MQVKNVLPLAAGLPLALLAACSPTDKPAATAPPPPAKPVAPGPDIAALTDSTAPAALLAYVRQYPGSEVLIKTRLGTIRVHLFDDTPIHKANFLLLARRGVFDETVFNRVVKGFAVQGGQTSGPRTIHLRTYRLPPEIRPQHFHVKGALGMARYDDDKNPGHLSSNTDFYFVVGEKLAPYQSRAAAGRPLTPAQVRAYATKGGVPSLDGKYTVFGEVIEGQDVVDKINQVKVDPGDKWPVEDVGMKVEVVK</sequence>
<evidence type="ECO:0000256" key="5">
    <source>
        <dbReference type="SAM" id="SignalP"/>
    </source>
</evidence>
<name>A0ABP8QKV3_9BACT</name>
<dbReference type="RefSeq" id="WP_345229254.1">
    <property type="nucleotide sequence ID" value="NZ_BAABGQ010000008.1"/>
</dbReference>
<evidence type="ECO:0000256" key="2">
    <source>
        <dbReference type="ARBA" id="ARBA00023110"/>
    </source>
</evidence>
<dbReference type="Gene3D" id="2.40.100.10">
    <property type="entry name" value="Cyclophilin-like"/>
    <property type="match status" value="1"/>
</dbReference>
<gene>
    <name evidence="7" type="ORF">GCM10023172_33020</name>
</gene>
<evidence type="ECO:0000256" key="1">
    <source>
        <dbReference type="ARBA" id="ARBA00013194"/>
    </source>
</evidence>
<evidence type="ECO:0000313" key="7">
    <source>
        <dbReference type="EMBL" id="GAA4505332.1"/>
    </source>
</evidence>